<feature type="non-terminal residue" evidence="1">
    <location>
        <position position="139"/>
    </location>
</feature>
<organism evidence="1 2">
    <name type="scientific">Pristionchus mayeri</name>
    <dbReference type="NCBI Taxonomy" id="1317129"/>
    <lineage>
        <taxon>Eukaryota</taxon>
        <taxon>Metazoa</taxon>
        <taxon>Ecdysozoa</taxon>
        <taxon>Nematoda</taxon>
        <taxon>Chromadorea</taxon>
        <taxon>Rhabditida</taxon>
        <taxon>Rhabditina</taxon>
        <taxon>Diplogasteromorpha</taxon>
        <taxon>Diplogasteroidea</taxon>
        <taxon>Neodiplogasteridae</taxon>
        <taxon>Pristionchus</taxon>
    </lineage>
</organism>
<dbReference type="EMBL" id="BTRK01000004">
    <property type="protein sequence ID" value="GMR49802.1"/>
    <property type="molecule type" value="Genomic_DNA"/>
</dbReference>
<dbReference type="Proteomes" id="UP001328107">
    <property type="component" value="Unassembled WGS sequence"/>
</dbReference>
<evidence type="ECO:0000313" key="2">
    <source>
        <dbReference type="Proteomes" id="UP001328107"/>
    </source>
</evidence>
<evidence type="ECO:0000313" key="1">
    <source>
        <dbReference type="EMBL" id="GMR49802.1"/>
    </source>
</evidence>
<name>A0AAN5CSI6_9BILA</name>
<protein>
    <submittedName>
        <fullName evidence="1">Uncharacterized protein</fullName>
    </submittedName>
</protein>
<dbReference type="AlphaFoldDB" id="A0AAN5CSI6"/>
<reference evidence="2" key="1">
    <citation type="submission" date="2022-10" db="EMBL/GenBank/DDBJ databases">
        <title>Genome assembly of Pristionchus species.</title>
        <authorList>
            <person name="Yoshida K."/>
            <person name="Sommer R.J."/>
        </authorList>
    </citation>
    <scope>NUCLEOTIDE SEQUENCE [LARGE SCALE GENOMIC DNA]</scope>
    <source>
        <strain evidence="2">RS5460</strain>
    </source>
</reference>
<feature type="non-terminal residue" evidence="1">
    <location>
        <position position="1"/>
    </location>
</feature>
<gene>
    <name evidence="1" type="ORF">PMAYCL1PPCAC_19997</name>
</gene>
<proteinExistence type="predicted"/>
<comment type="caution">
    <text evidence="1">The sequence shown here is derived from an EMBL/GenBank/DDBJ whole genome shotgun (WGS) entry which is preliminary data.</text>
</comment>
<accession>A0AAN5CSI6</accession>
<keyword evidence="2" id="KW-1185">Reference proteome</keyword>
<sequence length="139" mass="16160">FLTVGQVTIEDPVKFLLEIASRVRSLRIKQNFAPEISHDAKYVFGTINADRMAIILDIFKRKADKLMIENVYQAYLIDCLDVRIQESLAQQDKKVWFSACFGDESELHEYERNGYVVQVGTDYRSINNSVEIKHISRRD</sequence>